<gene>
    <name evidence="1" type="ORF">PLEPLA_LOCUS14639</name>
</gene>
<evidence type="ECO:0000313" key="1">
    <source>
        <dbReference type="EMBL" id="CAB1426701.1"/>
    </source>
</evidence>
<protein>
    <submittedName>
        <fullName evidence="1">Uncharacterized protein</fullName>
    </submittedName>
</protein>
<comment type="caution">
    <text evidence="1">The sequence shown here is derived from an EMBL/GenBank/DDBJ whole genome shotgun (WGS) entry which is preliminary data.</text>
</comment>
<dbReference type="Proteomes" id="UP001153269">
    <property type="component" value="Unassembled WGS sequence"/>
</dbReference>
<proteinExistence type="predicted"/>
<reference evidence="1" key="1">
    <citation type="submission" date="2020-03" db="EMBL/GenBank/DDBJ databases">
        <authorList>
            <person name="Weist P."/>
        </authorList>
    </citation>
    <scope>NUCLEOTIDE SEQUENCE</scope>
</reference>
<name>A0A9N7UA90_PLEPL</name>
<sequence length="154" mass="17371">MAAFLSATFWLNFWKGKGRPAVIDDQDVDLTVFTSRCKTSGTSREDALVLLTPGPPKLQSRHNNNTGPDEMNRTRPQLRAVLTALIPSLQEETRITLKIEMRGEKHEIDFRSTMKLTMVSEVWLQQYSTMLEKWGLTKRSGSGEEKAGFVGAKL</sequence>
<keyword evidence="2" id="KW-1185">Reference proteome</keyword>
<dbReference type="EMBL" id="CADEAL010000906">
    <property type="protein sequence ID" value="CAB1426701.1"/>
    <property type="molecule type" value="Genomic_DNA"/>
</dbReference>
<accession>A0A9N7UA90</accession>
<evidence type="ECO:0000313" key="2">
    <source>
        <dbReference type="Proteomes" id="UP001153269"/>
    </source>
</evidence>
<dbReference type="AlphaFoldDB" id="A0A9N7UA90"/>
<organism evidence="1 2">
    <name type="scientific">Pleuronectes platessa</name>
    <name type="common">European plaice</name>
    <dbReference type="NCBI Taxonomy" id="8262"/>
    <lineage>
        <taxon>Eukaryota</taxon>
        <taxon>Metazoa</taxon>
        <taxon>Chordata</taxon>
        <taxon>Craniata</taxon>
        <taxon>Vertebrata</taxon>
        <taxon>Euteleostomi</taxon>
        <taxon>Actinopterygii</taxon>
        <taxon>Neopterygii</taxon>
        <taxon>Teleostei</taxon>
        <taxon>Neoteleostei</taxon>
        <taxon>Acanthomorphata</taxon>
        <taxon>Carangaria</taxon>
        <taxon>Pleuronectiformes</taxon>
        <taxon>Pleuronectoidei</taxon>
        <taxon>Pleuronectidae</taxon>
        <taxon>Pleuronectes</taxon>
    </lineage>
</organism>